<dbReference type="Proteomes" id="UP000199150">
    <property type="component" value="Unassembled WGS sequence"/>
</dbReference>
<accession>A0A1G4T631</accession>
<protein>
    <submittedName>
        <fullName evidence="3">Uncharacterized conserved protein YndB, AHSA1/START domain</fullName>
    </submittedName>
</protein>
<evidence type="ECO:0000313" key="4">
    <source>
        <dbReference type="Proteomes" id="UP000199150"/>
    </source>
</evidence>
<keyword evidence="4" id="KW-1185">Reference proteome</keyword>
<dbReference type="InterPro" id="IPR023393">
    <property type="entry name" value="START-like_dom_sf"/>
</dbReference>
<dbReference type="OrthoDB" id="9805228at2"/>
<dbReference type="InterPro" id="IPR013538">
    <property type="entry name" value="ASHA1/2-like_C"/>
</dbReference>
<evidence type="ECO:0000313" key="3">
    <source>
        <dbReference type="EMBL" id="SCW76853.1"/>
    </source>
</evidence>
<evidence type="ECO:0000256" key="1">
    <source>
        <dbReference type="ARBA" id="ARBA00006817"/>
    </source>
</evidence>
<reference evidence="4" key="1">
    <citation type="submission" date="2016-10" db="EMBL/GenBank/DDBJ databases">
        <authorList>
            <person name="Varghese N."/>
            <person name="Submissions S."/>
        </authorList>
    </citation>
    <scope>NUCLEOTIDE SEQUENCE [LARGE SCALE GENOMIC DNA]</scope>
    <source>
        <strain evidence="4">CGMCC 1.3431</strain>
    </source>
</reference>
<dbReference type="EMBL" id="FMTS01000006">
    <property type="protein sequence ID" value="SCW76853.1"/>
    <property type="molecule type" value="Genomic_DNA"/>
</dbReference>
<sequence length="148" mass="17306">MTETTDTPAYKVLNRRRLPFPHAKVYTAFADPEQVKLWWGPHGFTNRIDTFDLRVGGRWLFTMVNENDREFDNVKEFLEVSPERIVMQHIEPMHDFVMTMSFDAVDDDTTELTWIMKFAPGQDPGLAPFLEAANEQNFDRLEAHLQTL</sequence>
<dbReference type="Gene3D" id="3.30.530.20">
    <property type="match status" value="1"/>
</dbReference>
<comment type="similarity">
    <text evidence="1">Belongs to the AHA1 family.</text>
</comment>
<gene>
    <name evidence="3" type="ORF">SAMN02927928_3309</name>
</gene>
<dbReference type="AlphaFoldDB" id="A0A1G4T631"/>
<name>A0A1G4T631_9CAUL</name>
<dbReference type="Pfam" id="PF08327">
    <property type="entry name" value="AHSA1"/>
    <property type="match status" value="1"/>
</dbReference>
<evidence type="ECO:0000259" key="2">
    <source>
        <dbReference type="Pfam" id="PF08327"/>
    </source>
</evidence>
<dbReference type="RefSeq" id="WP_090650137.1">
    <property type="nucleotide sequence ID" value="NZ_CBCRYE010000010.1"/>
</dbReference>
<dbReference type="SUPFAM" id="SSF55961">
    <property type="entry name" value="Bet v1-like"/>
    <property type="match status" value="1"/>
</dbReference>
<organism evidence="3 4">
    <name type="scientific">Asticcacaulis taihuensis</name>
    <dbReference type="NCBI Taxonomy" id="260084"/>
    <lineage>
        <taxon>Bacteria</taxon>
        <taxon>Pseudomonadati</taxon>
        <taxon>Pseudomonadota</taxon>
        <taxon>Alphaproteobacteria</taxon>
        <taxon>Caulobacterales</taxon>
        <taxon>Caulobacteraceae</taxon>
        <taxon>Asticcacaulis</taxon>
    </lineage>
</organism>
<dbReference type="STRING" id="260084.SAMN02927928_3309"/>
<feature type="domain" description="Activator of Hsp90 ATPase homologue 1/2-like C-terminal" evidence="2">
    <location>
        <begin position="20"/>
        <end position="145"/>
    </location>
</feature>
<proteinExistence type="inferred from homology"/>